<evidence type="ECO:0000313" key="2">
    <source>
        <dbReference type="Proteomes" id="UP000004123"/>
    </source>
</evidence>
<proteinExistence type="predicted"/>
<accession>F9DGE6</accession>
<dbReference type="Proteomes" id="UP000004123">
    <property type="component" value="Unassembled WGS sequence"/>
</dbReference>
<gene>
    <name evidence="1" type="ORF">HMPREF9144_0736</name>
</gene>
<organism evidence="1 2">
    <name type="scientific">Prevotella pallens ATCC 700821</name>
    <dbReference type="NCBI Taxonomy" id="997353"/>
    <lineage>
        <taxon>Bacteria</taxon>
        <taxon>Pseudomonadati</taxon>
        <taxon>Bacteroidota</taxon>
        <taxon>Bacteroidia</taxon>
        <taxon>Bacteroidales</taxon>
        <taxon>Prevotellaceae</taxon>
        <taxon>Prevotella</taxon>
    </lineage>
</organism>
<dbReference type="HOGENOM" id="CLU_3314817_0_0_10"/>
<dbReference type="EMBL" id="AFPY01000032">
    <property type="protein sequence ID" value="EGQ20264.1"/>
    <property type="molecule type" value="Genomic_DNA"/>
</dbReference>
<sequence>MDTRCGGLCFPISFLLFAHNLRIFARKIKQNKQSRTLWQ</sequence>
<dbReference type="AlphaFoldDB" id="F9DGE6"/>
<comment type="caution">
    <text evidence="1">The sequence shown here is derived from an EMBL/GenBank/DDBJ whole genome shotgun (WGS) entry which is preliminary data.</text>
</comment>
<reference evidence="1 2" key="1">
    <citation type="submission" date="2011-04" db="EMBL/GenBank/DDBJ databases">
        <authorList>
            <person name="Muzny D."/>
            <person name="Qin X."/>
            <person name="Deng J."/>
            <person name="Jiang H."/>
            <person name="Liu Y."/>
            <person name="Qu J."/>
            <person name="Song X.-Z."/>
            <person name="Zhang L."/>
            <person name="Thornton R."/>
            <person name="Coyle M."/>
            <person name="Francisco L."/>
            <person name="Jackson L."/>
            <person name="Javaid M."/>
            <person name="Korchina V."/>
            <person name="Kovar C."/>
            <person name="Mata R."/>
            <person name="Mathew T."/>
            <person name="Ngo R."/>
            <person name="Nguyen L."/>
            <person name="Nguyen N."/>
            <person name="Okwuonu G."/>
            <person name="Ongeri F."/>
            <person name="Pham C."/>
            <person name="Simmons D."/>
            <person name="Wilczek-Boney K."/>
            <person name="Hale W."/>
            <person name="Jakkamsetti A."/>
            <person name="Pham P."/>
            <person name="Ruth R."/>
            <person name="San Lucas F."/>
            <person name="Warren J."/>
            <person name="Zhang J."/>
            <person name="Zhao Z."/>
            <person name="Zhou C."/>
            <person name="Zhu D."/>
            <person name="Lee S."/>
            <person name="Bess C."/>
            <person name="Blankenburg K."/>
            <person name="Forbes L."/>
            <person name="Fu Q."/>
            <person name="Gubbala S."/>
            <person name="Hirani K."/>
            <person name="Jayaseelan J.C."/>
            <person name="Lara F."/>
            <person name="Munidasa M."/>
            <person name="Palculict T."/>
            <person name="Patil S."/>
            <person name="Pu L.-L."/>
            <person name="Saada N."/>
            <person name="Tang L."/>
            <person name="Weissenberger G."/>
            <person name="Zhu Y."/>
            <person name="Hemphill L."/>
            <person name="Shang Y."/>
            <person name="Youmans B."/>
            <person name="Ayvaz T."/>
            <person name="Ross M."/>
            <person name="Santibanez J."/>
            <person name="Aqrawi P."/>
            <person name="Gross S."/>
            <person name="Joshi V."/>
            <person name="Fowler G."/>
            <person name="Nazareth L."/>
            <person name="Reid J."/>
            <person name="Worley K."/>
            <person name="Petrosino J."/>
            <person name="Highlander S."/>
            <person name="Gibbs R."/>
        </authorList>
    </citation>
    <scope>NUCLEOTIDE SEQUENCE [LARGE SCALE GENOMIC DNA]</scope>
    <source>
        <strain evidence="1 2">ATCC 700821</strain>
    </source>
</reference>
<protein>
    <submittedName>
        <fullName evidence="1">Uncharacterized protein</fullName>
    </submittedName>
</protein>
<evidence type="ECO:0000313" key="1">
    <source>
        <dbReference type="EMBL" id="EGQ20264.1"/>
    </source>
</evidence>
<name>F9DGE6_9BACT</name>